<keyword evidence="4" id="KW-0808">Transferase</keyword>
<dbReference type="Pfam" id="PF13306">
    <property type="entry name" value="LRR_5"/>
    <property type="match status" value="2"/>
</dbReference>
<dbReference type="GO" id="GO:0005524">
    <property type="term" value="F:ATP binding"/>
    <property type="evidence" value="ECO:0007669"/>
    <property type="project" value="UniProtKB-KW"/>
</dbReference>
<evidence type="ECO:0000256" key="1">
    <source>
        <dbReference type="ARBA" id="ARBA00004251"/>
    </source>
</evidence>
<dbReference type="SUPFAM" id="SSF52058">
    <property type="entry name" value="L domain-like"/>
    <property type="match status" value="2"/>
</dbReference>
<dbReference type="EMBL" id="DS113378">
    <property type="protein sequence ID" value="EAY08458.1"/>
    <property type="molecule type" value="Genomic_DNA"/>
</dbReference>
<keyword evidence="5 16" id="KW-0812">Transmembrane</keyword>
<evidence type="ECO:0000313" key="19">
    <source>
        <dbReference type="Proteomes" id="UP000001542"/>
    </source>
</evidence>
<reference evidence="18" key="2">
    <citation type="journal article" date="2007" name="Science">
        <title>Draft genome sequence of the sexually transmitted pathogen Trichomonas vaginalis.</title>
        <authorList>
            <person name="Carlton J.M."/>
            <person name="Hirt R.P."/>
            <person name="Silva J.C."/>
            <person name="Delcher A.L."/>
            <person name="Schatz M."/>
            <person name="Zhao Q."/>
            <person name="Wortman J.R."/>
            <person name="Bidwell S.L."/>
            <person name="Alsmark U.C.M."/>
            <person name="Besteiro S."/>
            <person name="Sicheritz-Ponten T."/>
            <person name="Noel C.J."/>
            <person name="Dacks J.B."/>
            <person name="Foster P.G."/>
            <person name="Simillion C."/>
            <person name="Van de Peer Y."/>
            <person name="Miranda-Saavedra D."/>
            <person name="Barton G.J."/>
            <person name="Westrop G.D."/>
            <person name="Mueller S."/>
            <person name="Dessi D."/>
            <person name="Fiori P.L."/>
            <person name="Ren Q."/>
            <person name="Paulsen I."/>
            <person name="Zhang H."/>
            <person name="Bastida-Corcuera F.D."/>
            <person name="Simoes-Barbosa A."/>
            <person name="Brown M.T."/>
            <person name="Hayes R.D."/>
            <person name="Mukherjee M."/>
            <person name="Okumura C.Y."/>
            <person name="Schneider R."/>
            <person name="Smith A.J."/>
            <person name="Vanacova S."/>
            <person name="Villalvazo M."/>
            <person name="Haas B.J."/>
            <person name="Pertea M."/>
            <person name="Feldblyum T.V."/>
            <person name="Utterback T.R."/>
            <person name="Shu C.L."/>
            <person name="Osoegawa K."/>
            <person name="de Jong P.J."/>
            <person name="Hrdy I."/>
            <person name="Horvathova L."/>
            <person name="Zubacova Z."/>
            <person name="Dolezal P."/>
            <person name="Malik S.B."/>
            <person name="Logsdon J.M. Jr."/>
            <person name="Henze K."/>
            <person name="Gupta A."/>
            <person name="Wang C.C."/>
            <person name="Dunne R.L."/>
            <person name="Upcroft J.A."/>
            <person name="Upcroft P."/>
            <person name="White O."/>
            <person name="Salzberg S.L."/>
            <person name="Tang P."/>
            <person name="Chiu C.-H."/>
            <person name="Lee Y.-S."/>
            <person name="Embley T.M."/>
            <person name="Coombs G.H."/>
            <person name="Mottram J.C."/>
            <person name="Tachezy J."/>
            <person name="Fraser-Liggett C.M."/>
            <person name="Johnson P.J."/>
        </authorList>
    </citation>
    <scope>NUCLEOTIDE SEQUENCE [LARGE SCALE GENOMIC DNA]</scope>
    <source>
        <strain evidence="18">G3</strain>
    </source>
</reference>
<evidence type="ECO:0000313" key="18">
    <source>
        <dbReference type="EMBL" id="EAY08458.1"/>
    </source>
</evidence>
<dbReference type="AlphaFoldDB" id="A2EG02"/>
<dbReference type="VEuPathDB" id="TrichDB:TVAG_355170"/>
<name>A2EG02_TRIV3</name>
<dbReference type="EC" id="2.7.10.1" evidence="2"/>
<evidence type="ECO:0000256" key="16">
    <source>
        <dbReference type="SAM" id="Phobius"/>
    </source>
</evidence>
<sequence>MGFPIIFGIFEVIYNFPYIGSAQNMSLDPGYYKLEVWGAQGSSGGKGGYSAGYLNLTETTNFYVQVGGSRGERAGAWLQGGYNGGGGAIFEYKHANYLSERVVKYISYYGNCGGGGTDIRINENSIYSRVIVAGGGGGSHSEYYGGGYAGGGNFPAKQNSTSGAGDFFQGATAPCAAGGGGGGWFGGGTCRGTQQFPPPDNVRDGCCAGSGGSGYVYKASTAEFYPSGCKLTPKYYLHDTEMLAGNNQFKELNGTISTGHVGNGYARITFFHDNYDYILNGSELSVIGFNKNCFSVVEIRSSLNGNKIVSIANNSFKGHKCIQEVKLPETIREIGSSAFENCINLIKVSFISSSSIATIGTSVFKGCTKLNSIGFNSIKGNSVHILNLSYWHSLKSIPPFSFSDCSNIEEIHFSQELESIGDNAFKNCISLRYVNLPFNLKSVGKFCISGCVKLKQISIPCSLNKITSFAFCSSGIETVIINSNTVVDGYAFYNCSNLVIVEIFDNAFIMPNAFSLCTNIQNIVLYQYVTIFNNSFVDTISPAIFYTETTYSCYPNTEEWLKSIDCTSILVGDKYSFDKFCQISALKSNPDSAKFSSDLVIMFNTLALIFLTILAFIFLRKFLL</sequence>
<dbReference type="InterPro" id="IPR026906">
    <property type="entry name" value="LRR_5"/>
</dbReference>
<keyword evidence="6" id="KW-0732">Signal</keyword>
<keyword evidence="15" id="KW-0325">Glycoprotein</keyword>
<proteinExistence type="predicted"/>
<keyword evidence="19" id="KW-1185">Reference proteome</keyword>
<dbReference type="InterPro" id="IPR055163">
    <property type="entry name" value="ALK/LTK-like_GRD"/>
</dbReference>
<evidence type="ECO:0000256" key="8">
    <source>
        <dbReference type="ARBA" id="ARBA00022777"/>
    </source>
</evidence>
<dbReference type="PANTHER" id="PTHR45661:SF3">
    <property type="entry name" value="IG-LIKE DOMAIN-CONTAINING PROTEIN"/>
    <property type="match status" value="1"/>
</dbReference>
<evidence type="ECO:0000256" key="7">
    <source>
        <dbReference type="ARBA" id="ARBA00022741"/>
    </source>
</evidence>
<organism evidence="18 19">
    <name type="scientific">Trichomonas vaginalis (strain ATCC PRA-98 / G3)</name>
    <dbReference type="NCBI Taxonomy" id="412133"/>
    <lineage>
        <taxon>Eukaryota</taxon>
        <taxon>Metamonada</taxon>
        <taxon>Parabasalia</taxon>
        <taxon>Trichomonadida</taxon>
        <taxon>Trichomonadidae</taxon>
        <taxon>Trichomonas</taxon>
    </lineage>
</organism>
<dbReference type="PANTHER" id="PTHR45661">
    <property type="entry name" value="SURFACE ANTIGEN"/>
    <property type="match status" value="1"/>
</dbReference>
<evidence type="ECO:0000256" key="15">
    <source>
        <dbReference type="ARBA" id="ARBA00023180"/>
    </source>
</evidence>
<dbReference type="RefSeq" id="XP_001320681.1">
    <property type="nucleotide sequence ID" value="XM_001320646.1"/>
</dbReference>
<evidence type="ECO:0000259" key="17">
    <source>
        <dbReference type="Pfam" id="PF12810"/>
    </source>
</evidence>
<feature type="transmembrane region" description="Helical" evidence="16">
    <location>
        <begin position="599"/>
        <end position="619"/>
    </location>
</feature>
<dbReference type="Proteomes" id="UP000001542">
    <property type="component" value="Unassembled WGS sequence"/>
</dbReference>
<protein>
    <recommendedName>
        <fullName evidence="2">receptor protein-tyrosine kinase</fullName>
        <ecNumber evidence="2">2.7.10.1</ecNumber>
    </recommendedName>
</protein>
<comment type="subcellular location">
    <subcellularLocation>
        <location evidence="1">Cell membrane</location>
        <topology evidence="1">Single-pass type I membrane protein</topology>
    </subcellularLocation>
</comment>
<dbReference type="SMR" id="A2EG02"/>
<accession>A2EG02</accession>
<evidence type="ECO:0000256" key="4">
    <source>
        <dbReference type="ARBA" id="ARBA00022679"/>
    </source>
</evidence>
<keyword evidence="13" id="KW-1015">Disulfide bond</keyword>
<keyword evidence="14" id="KW-0675">Receptor</keyword>
<evidence type="ECO:0000256" key="2">
    <source>
        <dbReference type="ARBA" id="ARBA00011902"/>
    </source>
</evidence>
<dbReference type="InParanoid" id="A2EG02"/>
<keyword evidence="9" id="KW-0067">ATP-binding</keyword>
<evidence type="ECO:0000256" key="13">
    <source>
        <dbReference type="ARBA" id="ARBA00023157"/>
    </source>
</evidence>
<dbReference type="KEGG" id="tva:4766357"/>
<dbReference type="GO" id="GO:0005886">
    <property type="term" value="C:plasma membrane"/>
    <property type="evidence" value="ECO:0007669"/>
    <property type="project" value="UniProtKB-SubCell"/>
</dbReference>
<evidence type="ECO:0000256" key="12">
    <source>
        <dbReference type="ARBA" id="ARBA00023137"/>
    </source>
</evidence>
<dbReference type="InterPro" id="IPR032675">
    <property type="entry name" value="LRR_dom_sf"/>
</dbReference>
<dbReference type="GO" id="GO:0004714">
    <property type="term" value="F:transmembrane receptor protein tyrosine kinase activity"/>
    <property type="evidence" value="ECO:0007669"/>
    <property type="project" value="UniProtKB-EC"/>
</dbReference>
<evidence type="ECO:0000256" key="11">
    <source>
        <dbReference type="ARBA" id="ARBA00023136"/>
    </source>
</evidence>
<evidence type="ECO:0000256" key="3">
    <source>
        <dbReference type="ARBA" id="ARBA00022475"/>
    </source>
</evidence>
<keyword evidence="7" id="KW-0547">Nucleotide-binding</keyword>
<gene>
    <name evidence="18" type="ORF">TVAG_355170</name>
</gene>
<keyword evidence="10 16" id="KW-1133">Transmembrane helix</keyword>
<reference evidence="18" key="1">
    <citation type="submission" date="2006-10" db="EMBL/GenBank/DDBJ databases">
        <authorList>
            <person name="Amadeo P."/>
            <person name="Zhao Q."/>
            <person name="Wortman J."/>
            <person name="Fraser-Liggett C."/>
            <person name="Carlton J."/>
        </authorList>
    </citation>
    <scope>NUCLEOTIDE SEQUENCE</scope>
    <source>
        <strain evidence="18">G3</strain>
    </source>
</reference>
<keyword evidence="12" id="KW-0829">Tyrosine-protein kinase</keyword>
<evidence type="ECO:0000256" key="5">
    <source>
        <dbReference type="ARBA" id="ARBA00022692"/>
    </source>
</evidence>
<keyword evidence="8" id="KW-0418">Kinase</keyword>
<dbReference type="Gene3D" id="3.80.10.10">
    <property type="entry name" value="Ribonuclease Inhibitor"/>
    <property type="match status" value="1"/>
</dbReference>
<evidence type="ECO:0000256" key="10">
    <source>
        <dbReference type="ARBA" id="ARBA00022989"/>
    </source>
</evidence>
<dbReference type="InterPro" id="IPR053139">
    <property type="entry name" value="Surface_bspA-like"/>
</dbReference>
<keyword evidence="11 16" id="KW-0472">Membrane</keyword>
<dbReference type="Pfam" id="PF12810">
    <property type="entry name" value="ALK_LTK_GRD"/>
    <property type="match status" value="1"/>
</dbReference>
<feature type="domain" description="ALK/LTK-like glycine-rich" evidence="17">
    <location>
        <begin position="24"/>
        <end position="270"/>
    </location>
</feature>
<keyword evidence="3" id="KW-1003">Cell membrane</keyword>
<evidence type="ECO:0000256" key="6">
    <source>
        <dbReference type="ARBA" id="ARBA00022729"/>
    </source>
</evidence>
<evidence type="ECO:0000256" key="9">
    <source>
        <dbReference type="ARBA" id="ARBA00022840"/>
    </source>
</evidence>
<evidence type="ECO:0000256" key="14">
    <source>
        <dbReference type="ARBA" id="ARBA00023170"/>
    </source>
</evidence>
<dbReference type="VEuPathDB" id="TrichDB:TVAGG3_0515790"/>